<dbReference type="EMBL" id="SPHZ02000001">
    <property type="protein sequence ID" value="KAF0935597.1"/>
    <property type="molecule type" value="Genomic_DNA"/>
</dbReference>
<feature type="compositionally biased region" description="Basic and acidic residues" evidence="1">
    <location>
        <begin position="87"/>
        <end position="101"/>
    </location>
</feature>
<evidence type="ECO:0000313" key="2">
    <source>
        <dbReference type="EMBL" id="KAF0935597.1"/>
    </source>
</evidence>
<dbReference type="AlphaFoldDB" id="A0A6G1FFA9"/>
<sequence length="121" mass="12782">MMEMMSLLPWSATASAAKERSTTEAGVIVPAYASRALPFTASTELILIEATLDASLQSVPSGNNNAWKEEREAARPLGGRKGRWQRACREGSKRQQSEEAKAGGSGTGGDAALWASSEVLA</sequence>
<name>A0A6G1FFA9_9ORYZ</name>
<accession>A0A6G1FFA9</accession>
<feature type="region of interest" description="Disordered" evidence="1">
    <location>
        <begin position="58"/>
        <end position="121"/>
    </location>
</feature>
<evidence type="ECO:0000313" key="3">
    <source>
        <dbReference type="Proteomes" id="UP000479710"/>
    </source>
</evidence>
<evidence type="ECO:0000256" key="1">
    <source>
        <dbReference type="SAM" id="MobiDB-lite"/>
    </source>
</evidence>
<keyword evidence="3" id="KW-1185">Reference proteome</keyword>
<proteinExistence type="predicted"/>
<protein>
    <submittedName>
        <fullName evidence="2">Uncharacterized protein</fullName>
    </submittedName>
</protein>
<gene>
    <name evidence="2" type="ORF">E2562_035026</name>
</gene>
<organism evidence="2 3">
    <name type="scientific">Oryza meyeriana var. granulata</name>
    <dbReference type="NCBI Taxonomy" id="110450"/>
    <lineage>
        <taxon>Eukaryota</taxon>
        <taxon>Viridiplantae</taxon>
        <taxon>Streptophyta</taxon>
        <taxon>Embryophyta</taxon>
        <taxon>Tracheophyta</taxon>
        <taxon>Spermatophyta</taxon>
        <taxon>Magnoliopsida</taxon>
        <taxon>Liliopsida</taxon>
        <taxon>Poales</taxon>
        <taxon>Poaceae</taxon>
        <taxon>BOP clade</taxon>
        <taxon>Oryzoideae</taxon>
        <taxon>Oryzeae</taxon>
        <taxon>Oryzinae</taxon>
        <taxon>Oryza</taxon>
        <taxon>Oryza meyeriana</taxon>
    </lineage>
</organism>
<dbReference type="Proteomes" id="UP000479710">
    <property type="component" value="Unassembled WGS sequence"/>
</dbReference>
<comment type="caution">
    <text evidence="2">The sequence shown here is derived from an EMBL/GenBank/DDBJ whole genome shotgun (WGS) entry which is preliminary data.</text>
</comment>
<reference evidence="2 3" key="1">
    <citation type="submission" date="2019-11" db="EMBL/GenBank/DDBJ databases">
        <title>Whole genome sequence of Oryza granulata.</title>
        <authorList>
            <person name="Li W."/>
        </authorList>
    </citation>
    <scope>NUCLEOTIDE SEQUENCE [LARGE SCALE GENOMIC DNA]</scope>
    <source>
        <strain evidence="3">cv. Menghai</strain>
        <tissue evidence="2">Leaf</tissue>
    </source>
</reference>